<feature type="domain" description="Peptidase M13 N-terminal" evidence="11">
    <location>
        <begin position="76"/>
        <end position="452"/>
    </location>
</feature>
<dbReference type="CDD" id="cd08662">
    <property type="entry name" value="M13"/>
    <property type="match status" value="1"/>
</dbReference>
<evidence type="ECO:0000259" key="10">
    <source>
        <dbReference type="Pfam" id="PF01431"/>
    </source>
</evidence>
<dbReference type="InterPro" id="IPR008753">
    <property type="entry name" value="Peptidase_M13_N"/>
</dbReference>
<dbReference type="GO" id="GO:0046872">
    <property type="term" value="F:metal ion binding"/>
    <property type="evidence" value="ECO:0007669"/>
    <property type="project" value="UniProtKB-KW"/>
</dbReference>
<keyword evidence="5" id="KW-0479">Metal-binding</keyword>
<keyword evidence="4" id="KW-0645">Protease</keyword>
<dbReference type="Proteomes" id="UP001160148">
    <property type="component" value="Unassembled WGS sequence"/>
</dbReference>
<dbReference type="GO" id="GO:0005886">
    <property type="term" value="C:plasma membrane"/>
    <property type="evidence" value="ECO:0007669"/>
    <property type="project" value="UniProtKB-SubCell"/>
</dbReference>
<protein>
    <recommendedName>
        <fullName evidence="14">Neprilysin</fullName>
    </recommendedName>
</protein>
<evidence type="ECO:0000256" key="7">
    <source>
        <dbReference type="ARBA" id="ARBA00022833"/>
    </source>
</evidence>
<dbReference type="Pfam" id="PF01431">
    <property type="entry name" value="Peptidase_M13"/>
    <property type="match status" value="1"/>
</dbReference>
<dbReference type="InterPro" id="IPR000718">
    <property type="entry name" value="Peptidase_M13"/>
</dbReference>
<dbReference type="InterPro" id="IPR024079">
    <property type="entry name" value="MetalloPept_cat_dom_sf"/>
</dbReference>
<organism evidence="12 13">
    <name type="scientific">Macrosiphum euphorbiae</name>
    <name type="common">potato aphid</name>
    <dbReference type="NCBI Taxonomy" id="13131"/>
    <lineage>
        <taxon>Eukaryota</taxon>
        <taxon>Metazoa</taxon>
        <taxon>Ecdysozoa</taxon>
        <taxon>Arthropoda</taxon>
        <taxon>Hexapoda</taxon>
        <taxon>Insecta</taxon>
        <taxon>Pterygota</taxon>
        <taxon>Neoptera</taxon>
        <taxon>Paraneoptera</taxon>
        <taxon>Hemiptera</taxon>
        <taxon>Sternorrhyncha</taxon>
        <taxon>Aphidomorpha</taxon>
        <taxon>Aphidoidea</taxon>
        <taxon>Aphididae</taxon>
        <taxon>Macrosiphini</taxon>
        <taxon>Macrosiphum</taxon>
    </lineage>
</organism>
<gene>
    <name evidence="12" type="ORF">MEUPH1_LOCUS12254</name>
</gene>
<evidence type="ECO:0000259" key="11">
    <source>
        <dbReference type="Pfam" id="PF05649"/>
    </source>
</evidence>
<evidence type="ECO:0000256" key="5">
    <source>
        <dbReference type="ARBA" id="ARBA00022723"/>
    </source>
</evidence>
<dbReference type="GO" id="GO:0004222">
    <property type="term" value="F:metalloendopeptidase activity"/>
    <property type="evidence" value="ECO:0007669"/>
    <property type="project" value="InterPro"/>
</dbReference>
<evidence type="ECO:0000256" key="4">
    <source>
        <dbReference type="ARBA" id="ARBA00022670"/>
    </source>
</evidence>
<evidence type="ECO:0000256" key="3">
    <source>
        <dbReference type="ARBA" id="ARBA00007357"/>
    </source>
</evidence>
<dbReference type="PANTHER" id="PTHR11733">
    <property type="entry name" value="ZINC METALLOPROTEASE FAMILY M13 NEPRILYSIN-RELATED"/>
    <property type="match status" value="1"/>
</dbReference>
<keyword evidence="9" id="KW-0732">Signal</keyword>
<dbReference type="Pfam" id="PF05649">
    <property type="entry name" value="Peptidase_M13_N"/>
    <property type="match status" value="1"/>
</dbReference>
<dbReference type="EMBL" id="CARXXK010000002">
    <property type="protein sequence ID" value="CAI6356529.1"/>
    <property type="molecule type" value="Genomic_DNA"/>
</dbReference>
<comment type="caution">
    <text evidence="12">The sequence shown here is derived from an EMBL/GenBank/DDBJ whole genome shotgun (WGS) entry which is preliminary data.</text>
</comment>
<feature type="signal peptide" evidence="9">
    <location>
        <begin position="1"/>
        <end position="21"/>
    </location>
</feature>
<feature type="chain" id="PRO_5043662135" description="Neprilysin" evidence="9">
    <location>
        <begin position="22"/>
        <end position="723"/>
    </location>
</feature>
<evidence type="ECO:0000313" key="13">
    <source>
        <dbReference type="Proteomes" id="UP001160148"/>
    </source>
</evidence>
<dbReference type="SUPFAM" id="SSF55486">
    <property type="entry name" value="Metalloproteases ('zincins'), catalytic domain"/>
    <property type="match status" value="1"/>
</dbReference>
<keyword evidence="7" id="KW-0862">Zinc</keyword>
<reference evidence="12 13" key="1">
    <citation type="submission" date="2023-01" db="EMBL/GenBank/DDBJ databases">
        <authorList>
            <person name="Whitehead M."/>
        </authorList>
    </citation>
    <scope>NUCLEOTIDE SEQUENCE [LARGE SCALE GENOMIC DNA]</scope>
</reference>
<evidence type="ECO:0000256" key="2">
    <source>
        <dbReference type="ARBA" id="ARBA00004401"/>
    </source>
</evidence>
<dbReference type="InterPro" id="IPR042089">
    <property type="entry name" value="Peptidase_M13_dom_2"/>
</dbReference>
<keyword evidence="8" id="KW-0482">Metalloprotease</keyword>
<evidence type="ECO:0000256" key="8">
    <source>
        <dbReference type="ARBA" id="ARBA00023049"/>
    </source>
</evidence>
<comment type="similarity">
    <text evidence="3">Belongs to the peptidase M13 family.</text>
</comment>
<evidence type="ECO:0000313" key="12">
    <source>
        <dbReference type="EMBL" id="CAI6356529.1"/>
    </source>
</evidence>
<evidence type="ECO:0008006" key="14">
    <source>
        <dbReference type="Google" id="ProtNLM"/>
    </source>
</evidence>
<sequence>MLSSFLALTLTIMYLNHNCIAKSLPSISSEKNGLVADSWRLLQNSEYEKDNLICLSTGCVKAAASLINNMDQSVDPCDDFYQFACGNFIKNTFLNDGENARNSFFAIDDAIIHQNRMIVTEPIQPNELRPIKMMKLQFKSCIDQEKLGLEPIKKMLKSIGGWPVLEAEKWNESKFTWTDTMYKLQGVAYFFELKVAPDNNVKENILYLNKTSLGHTREYLAQEKDDDSVYQYYRYMVDIVVLFGAERQKATEEMRESLDFEIELAKISMSEEEQQDNDKLYNQMKISDLQQKFPRIPWQEFLNKTLNQFIRQDDIIIVASPKYFSGLESLLSKTPKRVQVNYVIWRHIEDFSICLTEELRKRHNIYMAHDITQPRWKNCMDISTVMFDLAINSLYFQRIRFNEYTKQNITEMVNSIKEELYKILSSNMWMDDKTRKKAMDKAKAMTHKIIHPELLDDSKLIAYYENLEVNDQDFYTSLLNCTKFITDYEFSKLRKPVNSVNTSDLVSLRGYVALINAFYIPTENRIILPFGILQGALFSNDRPQYMNYGGIGFLIGHEIIHGFDNIYRHYDMNGTKVDWWAEETNKRFFEKEKCFINQYGNYTVPEVDLKVNGTQTLSENISDNGGFNIAYNAYRDFEKRHGFEPRLPGLLEYTPRQMFWLSNANVWCEKNQMDVDIFRIKYGEHSLSRFRINGPFSNMKDFSDDFRCPLGSNMNPAKKCQLW</sequence>
<name>A0AAV0WL81_9HEMI</name>
<evidence type="ECO:0000256" key="1">
    <source>
        <dbReference type="ARBA" id="ARBA00001947"/>
    </source>
</evidence>
<accession>A0AAV0WL81</accession>
<dbReference type="GO" id="GO:0016485">
    <property type="term" value="P:protein processing"/>
    <property type="evidence" value="ECO:0007669"/>
    <property type="project" value="TreeGrafter"/>
</dbReference>
<dbReference type="Gene3D" id="1.10.1380.10">
    <property type="entry name" value="Neutral endopeptidase , domain2"/>
    <property type="match status" value="1"/>
</dbReference>
<evidence type="ECO:0000256" key="9">
    <source>
        <dbReference type="SAM" id="SignalP"/>
    </source>
</evidence>
<comment type="subcellular location">
    <subcellularLocation>
        <location evidence="2">Cell membrane</location>
        <topology evidence="2">Single-pass type II membrane protein</topology>
    </subcellularLocation>
</comment>
<dbReference type="InterPro" id="IPR018497">
    <property type="entry name" value="Peptidase_M13_C"/>
</dbReference>
<dbReference type="PROSITE" id="PS51885">
    <property type="entry name" value="NEPRILYSIN"/>
    <property type="match status" value="1"/>
</dbReference>
<evidence type="ECO:0000256" key="6">
    <source>
        <dbReference type="ARBA" id="ARBA00022801"/>
    </source>
</evidence>
<dbReference type="PRINTS" id="PR00786">
    <property type="entry name" value="NEPRILYSIN"/>
</dbReference>
<dbReference type="AlphaFoldDB" id="A0AAV0WL81"/>
<proteinExistence type="inferred from homology"/>
<feature type="domain" description="Peptidase M13 C-terminal" evidence="10">
    <location>
        <begin position="516"/>
        <end position="722"/>
    </location>
</feature>
<keyword evidence="6" id="KW-0378">Hydrolase</keyword>
<dbReference type="Gene3D" id="3.40.390.10">
    <property type="entry name" value="Collagenase (Catalytic Domain)"/>
    <property type="match status" value="1"/>
</dbReference>
<keyword evidence="13" id="KW-1185">Reference proteome</keyword>
<dbReference type="PANTHER" id="PTHR11733:SF224">
    <property type="entry name" value="NEPRILYSIN-2"/>
    <property type="match status" value="1"/>
</dbReference>
<comment type="cofactor">
    <cofactor evidence="1">
        <name>Zn(2+)</name>
        <dbReference type="ChEBI" id="CHEBI:29105"/>
    </cofactor>
</comment>